<organism evidence="2 3">
    <name type="scientific">Toxocara canis</name>
    <name type="common">Canine roundworm</name>
    <dbReference type="NCBI Taxonomy" id="6265"/>
    <lineage>
        <taxon>Eukaryota</taxon>
        <taxon>Metazoa</taxon>
        <taxon>Ecdysozoa</taxon>
        <taxon>Nematoda</taxon>
        <taxon>Chromadorea</taxon>
        <taxon>Rhabditida</taxon>
        <taxon>Spirurina</taxon>
        <taxon>Ascaridomorpha</taxon>
        <taxon>Ascaridoidea</taxon>
        <taxon>Toxocaridae</taxon>
        <taxon>Toxocara</taxon>
    </lineage>
</organism>
<protein>
    <submittedName>
        <fullName evidence="1 3">Uncharacterized protein</fullName>
    </submittedName>
</protein>
<gene>
    <name evidence="1" type="ORF">TCNE_LOCUS3528</name>
</gene>
<dbReference type="AlphaFoldDB" id="A0A183U4V8"/>
<evidence type="ECO:0000313" key="1">
    <source>
        <dbReference type="EMBL" id="VDM29245.1"/>
    </source>
</evidence>
<evidence type="ECO:0000313" key="3">
    <source>
        <dbReference type="WBParaSite" id="TCNE_0000352801-mRNA-1"/>
    </source>
</evidence>
<dbReference type="WBParaSite" id="TCNE_0000352801-mRNA-1">
    <property type="protein sequence ID" value="TCNE_0000352801-mRNA-1"/>
    <property type="gene ID" value="TCNE_0000352801"/>
</dbReference>
<accession>A0A183U4V8</accession>
<name>A0A183U4V8_TOXCA</name>
<reference evidence="3" key="1">
    <citation type="submission" date="2016-06" db="UniProtKB">
        <authorList>
            <consortium name="WormBaseParasite"/>
        </authorList>
    </citation>
    <scope>IDENTIFICATION</scope>
</reference>
<dbReference type="Proteomes" id="UP000050794">
    <property type="component" value="Unassembled WGS sequence"/>
</dbReference>
<dbReference type="EMBL" id="UYWY01004598">
    <property type="protein sequence ID" value="VDM29245.1"/>
    <property type="molecule type" value="Genomic_DNA"/>
</dbReference>
<keyword evidence="2" id="KW-1185">Reference proteome</keyword>
<evidence type="ECO:0000313" key="2">
    <source>
        <dbReference type="Proteomes" id="UP000050794"/>
    </source>
</evidence>
<proteinExistence type="predicted"/>
<reference evidence="1 2" key="2">
    <citation type="submission" date="2018-11" db="EMBL/GenBank/DDBJ databases">
        <authorList>
            <consortium name="Pathogen Informatics"/>
        </authorList>
    </citation>
    <scope>NUCLEOTIDE SEQUENCE [LARGE SCALE GENOMIC DNA]</scope>
</reference>
<sequence>MEVGKEVWSNGHRRRWSTPTCVACAVRRAHTMAPLKRRSHAQWRRHVHSISPIPSLQISDRAEGAEGFV</sequence>